<dbReference type="AlphaFoldDB" id="A0A3N1Y4L1"/>
<protein>
    <submittedName>
        <fullName evidence="3">Arylformamidase</fullName>
    </submittedName>
</protein>
<dbReference type="Pfam" id="PF07859">
    <property type="entry name" value="Abhydrolase_3"/>
    <property type="match status" value="1"/>
</dbReference>
<gene>
    <name evidence="3" type="ORF">EDC57_1744</name>
</gene>
<accession>A0A3N1Y4L1</accession>
<feature type="domain" description="Alpha/beta hydrolase fold-3" evidence="2">
    <location>
        <begin position="74"/>
        <end position="264"/>
    </location>
</feature>
<dbReference type="SUPFAM" id="SSF53474">
    <property type="entry name" value="alpha/beta-Hydrolases"/>
    <property type="match status" value="1"/>
</dbReference>
<reference evidence="3 4" key="1">
    <citation type="submission" date="2018-11" db="EMBL/GenBank/DDBJ databases">
        <title>Genomic Encyclopedia of Type Strains, Phase IV (KMG-IV): sequencing the most valuable type-strain genomes for metagenomic binning, comparative biology and taxonomic classification.</title>
        <authorList>
            <person name="Goeker M."/>
        </authorList>
    </citation>
    <scope>NUCLEOTIDE SEQUENCE [LARGE SCALE GENOMIC DNA]</scope>
    <source>
        <strain evidence="3 4">DSM 100275</strain>
    </source>
</reference>
<evidence type="ECO:0000256" key="1">
    <source>
        <dbReference type="ARBA" id="ARBA00022801"/>
    </source>
</evidence>
<dbReference type="PANTHER" id="PTHR48081">
    <property type="entry name" value="AB HYDROLASE SUPERFAMILY PROTEIN C4A8.06C"/>
    <property type="match status" value="1"/>
</dbReference>
<dbReference type="InterPro" id="IPR029058">
    <property type="entry name" value="AB_hydrolase_fold"/>
</dbReference>
<evidence type="ECO:0000259" key="2">
    <source>
        <dbReference type="Pfam" id="PF07859"/>
    </source>
</evidence>
<proteinExistence type="predicted"/>
<keyword evidence="4" id="KW-1185">Reference proteome</keyword>
<dbReference type="OrthoDB" id="9771666at2"/>
<dbReference type="InterPro" id="IPR013094">
    <property type="entry name" value="AB_hydrolase_3"/>
</dbReference>
<evidence type="ECO:0000313" key="3">
    <source>
        <dbReference type="EMBL" id="ROR32542.1"/>
    </source>
</evidence>
<dbReference type="Proteomes" id="UP000276634">
    <property type="component" value="Unassembled WGS sequence"/>
</dbReference>
<evidence type="ECO:0000313" key="4">
    <source>
        <dbReference type="Proteomes" id="UP000276634"/>
    </source>
</evidence>
<organism evidence="3 4">
    <name type="scientific">Inmirania thermothiophila</name>
    <dbReference type="NCBI Taxonomy" id="1750597"/>
    <lineage>
        <taxon>Bacteria</taxon>
        <taxon>Pseudomonadati</taxon>
        <taxon>Pseudomonadota</taxon>
        <taxon>Gammaproteobacteria</taxon>
        <taxon>Chromatiales</taxon>
        <taxon>Ectothiorhodospiraceae</taxon>
        <taxon>Inmirania</taxon>
    </lineage>
</organism>
<keyword evidence="1" id="KW-0378">Hydrolase</keyword>
<comment type="caution">
    <text evidence="3">The sequence shown here is derived from an EMBL/GenBank/DDBJ whole genome shotgun (WGS) entry which is preliminary data.</text>
</comment>
<sequence>MGGPVYRGYDRAALDAQYDARAAVPEHGAYFRRWEAASAAARARLRAERDLAYGACPRCELDYFPPARTGAPLLLFVHGGYWRSLDKDLFSFLAVPWVEAGAAVALPRYPLAPEAPLDEIVAAVREAALWLWEGAARLGFDRGRIVAAGHSAGAHLAAMLLLTPWQQHPGVPAELVRGALCLSGVYDLEPIRLSYLEADLRLAPEDVARPSPLHLAAGVPPRWLVLAVGGAESDEFRRQQSAFADAARAAGHRVQAVEVPGRHHFSIVETLADPASPVSALLRGLLFEAPETP</sequence>
<dbReference type="Gene3D" id="3.40.50.1820">
    <property type="entry name" value="alpha/beta hydrolase"/>
    <property type="match status" value="1"/>
</dbReference>
<dbReference type="PANTHER" id="PTHR48081:SF33">
    <property type="entry name" value="KYNURENINE FORMAMIDASE"/>
    <property type="match status" value="1"/>
</dbReference>
<dbReference type="GO" id="GO:0016787">
    <property type="term" value="F:hydrolase activity"/>
    <property type="evidence" value="ECO:0007669"/>
    <property type="project" value="UniProtKB-KW"/>
</dbReference>
<name>A0A3N1Y4L1_9GAMM</name>
<dbReference type="EMBL" id="RJVI01000002">
    <property type="protein sequence ID" value="ROR32542.1"/>
    <property type="molecule type" value="Genomic_DNA"/>
</dbReference>
<dbReference type="RefSeq" id="WP_123401466.1">
    <property type="nucleotide sequence ID" value="NZ_RJVI01000002.1"/>
</dbReference>
<dbReference type="InterPro" id="IPR050300">
    <property type="entry name" value="GDXG_lipolytic_enzyme"/>
</dbReference>